<dbReference type="EMBL" id="LAZR01021324">
    <property type="protein sequence ID" value="KKL85742.1"/>
    <property type="molecule type" value="Genomic_DNA"/>
</dbReference>
<protein>
    <recommendedName>
        <fullName evidence="1">Cupin type-2 domain-containing protein</fullName>
    </recommendedName>
</protein>
<dbReference type="Gene3D" id="2.60.120.10">
    <property type="entry name" value="Jelly Rolls"/>
    <property type="match status" value="1"/>
</dbReference>
<name>A0A0F9IEB0_9ZZZZ</name>
<dbReference type="InterPro" id="IPR011051">
    <property type="entry name" value="RmlC_Cupin_sf"/>
</dbReference>
<evidence type="ECO:0000259" key="1">
    <source>
        <dbReference type="Pfam" id="PF07883"/>
    </source>
</evidence>
<dbReference type="AlphaFoldDB" id="A0A0F9IEB0"/>
<organism evidence="2">
    <name type="scientific">marine sediment metagenome</name>
    <dbReference type="NCBI Taxonomy" id="412755"/>
    <lineage>
        <taxon>unclassified sequences</taxon>
        <taxon>metagenomes</taxon>
        <taxon>ecological metagenomes</taxon>
    </lineage>
</organism>
<sequence>MKRYSLETTPYEQISHNPKLKKRVLFHKGVVPGLMHLSQVVLPKGSDAVEHTHDINSEVFYCLRGRIIFVVNGEEQPLGPGECMVVEPGEPHSIKDVPEEAEMVYFMNEPEAA</sequence>
<gene>
    <name evidence="2" type="ORF">LCGC14_1951700</name>
</gene>
<dbReference type="Pfam" id="PF07883">
    <property type="entry name" value="Cupin_2"/>
    <property type="match status" value="1"/>
</dbReference>
<dbReference type="InterPro" id="IPR013096">
    <property type="entry name" value="Cupin_2"/>
</dbReference>
<comment type="caution">
    <text evidence="2">The sequence shown here is derived from an EMBL/GenBank/DDBJ whole genome shotgun (WGS) entry which is preliminary data.</text>
</comment>
<dbReference type="PANTHER" id="PTHR36440">
    <property type="entry name" value="PUTATIVE (AFU_ORTHOLOGUE AFUA_8G07350)-RELATED"/>
    <property type="match status" value="1"/>
</dbReference>
<dbReference type="InterPro" id="IPR053146">
    <property type="entry name" value="QDO-like"/>
</dbReference>
<accession>A0A0F9IEB0</accession>
<feature type="domain" description="Cupin type-2" evidence="1">
    <location>
        <begin position="40"/>
        <end position="103"/>
    </location>
</feature>
<evidence type="ECO:0000313" key="2">
    <source>
        <dbReference type="EMBL" id="KKL85742.1"/>
    </source>
</evidence>
<proteinExistence type="predicted"/>
<reference evidence="2" key="1">
    <citation type="journal article" date="2015" name="Nature">
        <title>Complex archaea that bridge the gap between prokaryotes and eukaryotes.</title>
        <authorList>
            <person name="Spang A."/>
            <person name="Saw J.H."/>
            <person name="Jorgensen S.L."/>
            <person name="Zaremba-Niedzwiedzka K."/>
            <person name="Martijn J."/>
            <person name="Lind A.E."/>
            <person name="van Eijk R."/>
            <person name="Schleper C."/>
            <person name="Guy L."/>
            <person name="Ettema T.J."/>
        </authorList>
    </citation>
    <scope>NUCLEOTIDE SEQUENCE</scope>
</reference>
<dbReference type="SUPFAM" id="SSF51182">
    <property type="entry name" value="RmlC-like cupins"/>
    <property type="match status" value="1"/>
</dbReference>
<dbReference type="InterPro" id="IPR014710">
    <property type="entry name" value="RmlC-like_jellyroll"/>
</dbReference>
<dbReference type="PANTHER" id="PTHR36440:SF1">
    <property type="entry name" value="PUTATIVE (AFU_ORTHOLOGUE AFUA_8G07350)-RELATED"/>
    <property type="match status" value="1"/>
</dbReference>